<dbReference type="Pfam" id="PF04321">
    <property type="entry name" value="RmlD_sub_bind"/>
    <property type="match status" value="1"/>
</dbReference>
<dbReference type="InterPro" id="IPR036291">
    <property type="entry name" value="NAD(P)-bd_dom_sf"/>
</dbReference>
<evidence type="ECO:0000256" key="1">
    <source>
        <dbReference type="ARBA" id="ARBA00004781"/>
    </source>
</evidence>
<evidence type="ECO:0000256" key="3">
    <source>
        <dbReference type="ARBA" id="ARBA00012929"/>
    </source>
</evidence>
<gene>
    <name evidence="8" type="ORF">SAMN04489723_109149</name>
</gene>
<reference evidence="8 9" key="1">
    <citation type="submission" date="2016-10" db="EMBL/GenBank/DDBJ databases">
        <authorList>
            <person name="de Groot N.N."/>
        </authorList>
    </citation>
    <scope>NUCLEOTIDE SEQUENCE [LARGE SCALE GENOMIC DNA]</scope>
    <source>
        <strain evidence="8 9">DSM 23399</strain>
    </source>
</reference>
<evidence type="ECO:0000259" key="7">
    <source>
        <dbReference type="Pfam" id="PF04321"/>
    </source>
</evidence>
<dbReference type="Gene3D" id="3.90.25.10">
    <property type="entry name" value="UDP-galactose 4-epimerase, domain 1"/>
    <property type="match status" value="1"/>
</dbReference>
<dbReference type="GO" id="GO:0019305">
    <property type="term" value="P:dTDP-rhamnose biosynthetic process"/>
    <property type="evidence" value="ECO:0007669"/>
    <property type="project" value="UniProtKB-UniPathway"/>
</dbReference>
<dbReference type="SUPFAM" id="SSF51735">
    <property type="entry name" value="NAD(P)-binding Rossmann-fold domains"/>
    <property type="match status" value="1"/>
</dbReference>
<keyword evidence="6" id="KW-0521">NADP</keyword>
<dbReference type="RefSeq" id="WP_092898220.1">
    <property type="nucleotide sequence ID" value="NZ_FOKK01000009.1"/>
</dbReference>
<comment type="similarity">
    <text evidence="2 6">Belongs to the dTDP-4-dehydrorhamnose reductase family.</text>
</comment>
<dbReference type="EC" id="1.1.1.133" evidence="3 6"/>
<dbReference type="PANTHER" id="PTHR10491:SF4">
    <property type="entry name" value="METHIONINE ADENOSYLTRANSFERASE 2 SUBUNIT BETA"/>
    <property type="match status" value="1"/>
</dbReference>
<proteinExistence type="inferred from homology"/>
<comment type="pathway">
    <text evidence="1 6">Carbohydrate biosynthesis; dTDP-L-rhamnose biosynthesis.</text>
</comment>
<keyword evidence="6" id="KW-0560">Oxidoreductase</keyword>
<feature type="domain" description="RmlD-like substrate binding" evidence="7">
    <location>
        <begin position="1"/>
        <end position="140"/>
    </location>
</feature>
<dbReference type="OrthoDB" id="9803892at2"/>
<evidence type="ECO:0000256" key="6">
    <source>
        <dbReference type="RuleBase" id="RU364082"/>
    </source>
</evidence>
<evidence type="ECO:0000313" key="9">
    <source>
        <dbReference type="Proteomes" id="UP000198790"/>
    </source>
</evidence>
<comment type="catalytic activity">
    <reaction evidence="5">
        <text>dTDP-beta-L-rhamnose + NADP(+) = dTDP-4-dehydro-beta-L-rhamnose + NADPH + H(+)</text>
        <dbReference type="Rhea" id="RHEA:21796"/>
        <dbReference type="ChEBI" id="CHEBI:15378"/>
        <dbReference type="ChEBI" id="CHEBI:57510"/>
        <dbReference type="ChEBI" id="CHEBI:57783"/>
        <dbReference type="ChEBI" id="CHEBI:58349"/>
        <dbReference type="ChEBI" id="CHEBI:62830"/>
        <dbReference type="EC" id="1.1.1.133"/>
    </reaction>
</comment>
<dbReference type="STRING" id="237018.SAMN04489723_109149"/>
<dbReference type="CDD" id="cd05254">
    <property type="entry name" value="dTDP_HR_like_SDR_e"/>
    <property type="match status" value="1"/>
</dbReference>
<dbReference type="PANTHER" id="PTHR10491">
    <property type="entry name" value="DTDP-4-DEHYDRORHAMNOSE REDUCTASE"/>
    <property type="match status" value="1"/>
</dbReference>
<dbReference type="UniPathway" id="UPA00124"/>
<dbReference type="GO" id="GO:0005829">
    <property type="term" value="C:cytosol"/>
    <property type="evidence" value="ECO:0007669"/>
    <property type="project" value="TreeGrafter"/>
</dbReference>
<dbReference type="Gene3D" id="3.40.50.720">
    <property type="entry name" value="NAD(P)-binding Rossmann-like Domain"/>
    <property type="match status" value="1"/>
</dbReference>
<dbReference type="GO" id="GO:0008831">
    <property type="term" value="F:dTDP-4-dehydrorhamnose reductase activity"/>
    <property type="evidence" value="ECO:0007669"/>
    <property type="project" value="UniProtKB-EC"/>
</dbReference>
<sequence length="283" mass="32297">MKILVLGATGMAGHMISLYLTKKDHDVLAVTRKTFPYCNNVIGDIQNFEFFESLFKENEYDAVINCIGVLNEDANDLKKSIFINSLLPHLIAEKLEGTKTKLIHLSTDCVFSGLVGNYDEMSIPDGLTIYDKTKSLGEVIDNKNLTFRNSIIGPDVNLKGIGLFNWFMKQKGPINGFSKVLWTGVTTLELARAIEQAIIQDISGLYHLVNNSNISKFDLLSLFNKHFNDNSIPIRKFEDLHVDKTLINTRKDFNFSVKSYDEMIYDMKIWISDNKYLYDHYVL</sequence>
<dbReference type="InterPro" id="IPR005913">
    <property type="entry name" value="dTDP_dehydrorham_reduct"/>
</dbReference>
<comment type="function">
    <text evidence="6">Catalyzes the reduction of dTDP-6-deoxy-L-lyxo-4-hexulose to yield dTDP-L-rhamnose.</text>
</comment>
<name>A0A1I1AW34_9BACT</name>
<organism evidence="8 9">
    <name type="scientific">Algoriphagus aquimarinus</name>
    <dbReference type="NCBI Taxonomy" id="237018"/>
    <lineage>
        <taxon>Bacteria</taxon>
        <taxon>Pseudomonadati</taxon>
        <taxon>Bacteroidota</taxon>
        <taxon>Cytophagia</taxon>
        <taxon>Cytophagales</taxon>
        <taxon>Cyclobacteriaceae</taxon>
        <taxon>Algoriphagus</taxon>
    </lineage>
</organism>
<protein>
    <recommendedName>
        <fullName evidence="4 6">dTDP-4-dehydrorhamnose reductase</fullName>
        <ecNumber evidence="3 6">1.1.1.133</ecNumber>
    </recommendedName>
</protein>
<evidence type="ECO:0000256" key="4">
    <source>
        <dbReference type="ARBA" id="ARBA00017099"/>
    </source>
</evidence>
<evidence type="ECO:0000256" key="5">
    <source>
        <dbReference type="ARBA" id="ARBA00048200"/>
    </source>
</evidence>
<dbReference type="AlphaFoldDB" id="A0A1I1AW34"/>
<dbReference type="InterPro" id="IPR029903">
    <property type="entry name" value="RmlD-like-bd"/>
</dbReference>
<keyword evidence="9" id="KW-1185">Reference proteome</keyword>
<dbReference type="EMBL" id="FOKK01000009">
    <property type="protein sequence ID" value="SFB41752.1"/>
    <property type="molecule type" value="Genomic_DNA"/>
</dbReference>
<accession>A0A1I1AW34</accession>
<evidence type="ECO:0000256" key="2">
    <source>
        <dbReference type="ARBA" id="ARBA00010944"/>
    </source>
</evidence>
<dbReference type="Proteomes" id="UP000198790">
    <property type="component" value="Unassembled WGS sequence"/>
</dbReference>
<evidence type="ECO:0000313" key="8">
    <source>
        <dbReference type="EMBL" id="SFB41752.1"/>
    </source>
</evidence>